<dbReference type="InterPro" id="IPR008016">
    <property type="entry name" value="Gp10"/>
</dbReference>
<reference evidence="1" key="1">
    <citation type="submission" date="2024-06" db="EMBL/GenBank/DDBJ databases">
        <authorList>
            <person name="Li M."/>
        </authorList>
    </citation>
    <scope>NUCLEOTIDE SEQUENCE</scope>
</reference>
<accession>A0AAU8L0X7</accession>
<dbReference type="Gene3D" id="2.40.500.10">
    <property type="entry name" value="Upper collar protein gp10 (connector protein)"/>
    <property type="match status" value="1"/>
</dbReference>
<organism evidence="1">
    <name type="scientific">Clostridium phage vB_CPP_AT</name>
    <dbReference type="NCBI Taxonomy" id="3232178"/>
    <lineage>
        <taxon>Viruses</taxon>
        <taxon>Duplodnaviria</taxon>
        <taxon>Heunggongvirae</taxon>
        <taxon>Uroviricota</taxon>
        <taxon>Caudoviricetes</taxon>
    </lineage>
</organism>
<protein>
    <recommendedName>
        <fullName evidence="2">Connector protein</fullName>
    </recommendedName>
</protein>
<proteinExistence type="predicted"/>
<evidence type="ECO:0000313" key="1">
    <source>
        <dbReference type="EMBL" id="XCN28529.1"/>
    </source>
</evidence>
<name>A0AAU8L0X7_9CAUD</name>
<dbReference type="Gene3D" id="3.30.1350.20">
    <property type="entry name" value="Bacteriophage PHI-29 conector. Domain 3"/>
    <property type="match status" value="1"/>
</dbReference>
<dbReference type="SUPFAM" id="SSF56826">
    <property type="entry name" value="Upper collar protein gp10 (connector protein)"/>
    <property type="match status" value="1"/>
</dbReference>
<evidence type="ECO:0008006" key="2">
    <source>
        <dbReference type="Google" id="ProtNLM"/>
    </source>
</evidence>
<dbReference type="EMBL" id="PP869282">
    <property type="protein sequence ID" value="XCN28529.1"/>
    <property type="molecule type" value="Genomic_DNA"/>
</dbReference>
<dbReference type="Gene3D" id="1.10.246.30">
    <property type="match status" value="1"/>
</dbReference>
<gene>
    <name evidence="1" type="ORF">vBCPPAT_9</name>
</gene>
<dbReference type="Pfam" id="PF05352">
    <property type="entry name" value="Phage_connector"/>
    <property type="match status" value="1"/>
</dbReference>
<sequence length="288" mass="33145">MGKKRNINKVCADRRGLLFLLYKNLATNVFKWEGLPNGIESRHIENFLFEHGQVGFYNDENLGMICLPISNSGELNIYGDPTKFYMYSKNGNYSKTIPSDKIIRCMDNPNLVPTKLYVNYYVQEMLDIETAIRANLRKQVKPYFAIATDKNKYTVKSIIDDYENGEDVVIIDKTLGEDGFDGLKLLTANVEYLVDKLRAEERSRESALLTYLGVSNINMEKKERLITDEVNGNEEFVNLNLSIRAKGRLDAMVELQKIYPEVKCVLNIEYLEQFFKSLRSEVIGNDIL</sequence>
<dbReference type="InterPro" id="IPR036199">
    <property type="entry name" value="Gp10_sf"/>
</dbReference>